<feature type="compositionally biased region" description="Polar residues" evidence="1">
    <location>
        <begin position="100"/>
        <end position="112"/>
    </location>
</feature>
<name>A0AA36ASB4_OCTVU</name>
<dbReference type="GO" id="GO:0032367">
    <property type="term" value="P:intracellular cholesterol transport"/>
    <property type="evidence" value="ECO:0007669"/>
    <property type="project" value="InterPro"/>
</dbReference>
<protein>
    <submittedName>
        <fullName evidence="3">Uncharacterized protein</fullName>
    </submittedName>
</protein>
<dbReference type="GO" id="GO:0055037">
    <property type="term" value="C:recycling endosome"/>
    <property type="evidence" value="ECO:0007669"/>
    <property type="project" value="TreeGrafter"/>
</dbReference>
<accession>A0AA36ASB4</accession>
<evidence type="ECO:0000313" key="3">
    <source>
        <dbReference type="EMBL" id="CAI9720671.1"/>
    </source>
</evidence>
<feature type="region of interest" description="Disordered" evidence="1">
    <location>
        <begin position="94"/>
        <end position="116"/>
    </location>
</feature>
<dbReference type="PANTHER" id="PTHR32059:SF0">
    <property type="entry name" value="RAB11-BINDING PROTEIN RELCH"/>
    <property type="match status" value="1"/>
</dbReference>
<evidence type="ECO:0000256" key="2">
    <source>
        <dbReference type="SAM" id="SignalP"/>
    </source>
</evidence>
<dbReference type="EMBL" id="OX597817">
    <property type="protein sequence ID" value="CAI9720671.1"/>
    <property type="molecule type" value="Genomic_DNA"/>
</dbReference>
<organism evidence="3 4">
    <name type="scientific">Octopus vulgaris</name>
    <name type="common">Common octopus</name>
    <dbReference type="NCBI Taxonomy" id="6645"/>
    <lineage>
        <taxon>Eukaryota</taxon>
        <taxon>Metazoa</taxon>
        <taxon>Spiralia</taxon>
        <taxon>Lophotrochozoa</taxon>
        <taxon>Mollusca</taxon>
        <taxon>Cephalopoda</taxon>
        <taxon>Coleoidea</taxon>
        <taxon>Octopodiformes</taxon>
        <taxon>Octopoda</taxon>
        <taxon>Incirrata</taxon>
        <taxon>Octopodidae</taxon>
        <taxon>Octopus</taxon>
    </lineage>
</organism>
<dbReference type="PANTHER" id="PTHR32059">
    <property type="entry name" value="RAB11-BINDING PROTEIN RELCH"/>
    <property type="match status" value="1"/>
</dbReference>
<evidence type="ECO:0000256" key="1">
    <source>
        <dbReference type="SAM" id="MobiDB-lite"/>
    </source>
</evidence>
<reference evidence="3" key="1">
    <citation type="submission" date="2023-08" db="EMBL/GenBank/DDBJ databases">
        <authorList>
            <person name="Alioto T."/>
            <person name="Alioto T."/>
            <person name="Gomez Garrido J."/>
        </authorList>
    </citation>
    <scope>NUCLEOTIDE SEQUENCE</scope>
</reference>
<dbReference type="GO" id="GO:0005802">
    <property type="term" value="C:trans-Golgi network"/>
    <property type="evidence" value="ECO:0007669"/>
    <property type="project" value="InterPro"/>
</dbReference>
<dbReference type="Proteomes" id="UP001162480">
    <property type="component" value="Chromosome 4"/>
</dbReference>
<dbReference type="Gene3D" id="1.10.287.950">
    <property type="entry name" value="Methyl-accepting chemotaxis protein"/>
    <property type="match status" value="1"/>
</dbReference>
<evidence type="ECO:0000313" key="4">
    <source>
        <dbReference type="Proteomes" id="UP001162480"/>
    </source>
</evidence>
<feature type="chain" id="PRO_5041352390" evidence="2">
    <location>
        <begin position="22"/>
        <end position="271"/>
    </location>
</feature>
<dbReference type="InterPro" id="IPR040362">
    <property type="entry name" value="RELCH"/>
</dbReference>
<dbReference type="AlphaFoldDB" id="A0AA36ASB4"/>
<dbReference type="SUPFAM" id="SSF58104">
    <property type="entry name" value="Methyl-accepting chemotaxis protein (MCP) signaling domain"/>
    <property type="match status" value="1"/>
</dbReference>
<keyword evidence="2" id="KW-0732">Signal</keyword>
<keyword evidence="4" id="KW-1185">Reference proteome</keyword>
<sequence length="271" mass="29421">MKLLYFLHHVVLPRLAAMALANNSLTNEIKKTDVALQLFEAYSAMSCCFINDQLVQEAMLPGLRYLRQDLSQLAPEREEVMSSMIKEYEAKLDASKSLERSPSQSVSPTPGGNTEDVRARVMSKIKDTTSKAHIPNIFMLDKIVGTVDKIVSTVDKIVSTVDKIVGTVDKIVGTVDKIVSTVDKIVGTVDKIVGTVDKIVGTVDKIVSTVDKIVGTVDKIDSTVDKIVGTVDKIVGTVDKIVSTVDKIVAADIVDNIVKRSQTFGNISQSL</sequence>
<gene>
    <name evidence="3" type="ORF">OCTVUL_1B008160</name>
</gene>
<feature type="signal peptide" evidence="2">
    <location>
        <begin position="1"/>
        <end position="21"/>
    </location>
</feature>
<proteinExistence type="predicted"/>